<evidence type="ECO:0000313" key="2">
    <source>
        <dbReference type="EMBL" id="AQK86225.1"/>
    </source>
</evidence>
<organism evidence="2">
    <name type="scientific">Zea mays</name>
    <name type="common">Maize</name>
    <dbReference type="NCBI Taxonomy" id="4577"/>
    <lineage>
        <taxon>Eukaryota</taxon>
        <taxon>Viridiplantae</taxon>
        <taxon>Streptophyta</taxon>
        <taxon>Embryophyta</taxon>
        <taxon>Tracheophyta</taxon>
        <taxon>Spermatophyta</taxon>
        <taxon>Magnoliopsida</taxon>
        <taxon>Liliopsida</taxon>
        <taxon>Poales</taxon>
        <taxon>Poaceae</taxon>
        <taxon>PACMAD clade</taxon>
        <taxon>Panicoideae</taxon>
        <taxon>Andropogonodae</taxon>
        <taxon>Andropogoneae</taxon>
        <taxon>Tripsacinae</taxon>
        <taxon>Zea</taxon>
    </lineage>
</organism>
<dbReference type="EMBL" id="CM000782">
    <property type="protein sequence ID" value="AQK86225.1"/>
    <property type="molecule type" value="Genomic_DNA"/>
</dbReference>
<dbReference type="AlphaFoldDB" id="A0A1D6M527"/>
<dbReference type="OMA" id="HIHACAT"/>
<proteinExistence type="predicted"/>
<evidence type="ECO:0000256" key="1">
    <source>
        <dbReference type="SAM" id="MobiDB-lite"/>
    </source>
</evidence>
<name>A0A1D6M527_MAIZE</name>
<accession>A0A1D6M527</accession>
<sequence>MVTTRSTNAVTMAGWVSLPLAPRYHASILSSQSQSPMPCAATISCMEARKSWYGSAESNATATPSTKDAAARGRRAGAAGGFLSRMELDGPWGSKRRRSSERSPRTMASAKSSAAGASDSVDWLSDAQSTWRVVRADELAKDDSPESRKRDAMVLAVADGVRKYWLVLGCLQDGHIHAGGGAAGGGDGCGVSWAELVVVYKRELKGSPLTIGVSSDVNSDVCSCGAGAMQLCCCLPAVAGHADHKRIDQLENDNVSCGDASSSWI</sequence>
<reference evidence="2" key="1">
    <citation type="submission" date="2015-12" db="EMBL/GenBank/DDBJ databases">
        <title>Update maize B73 reference genome by single molecule sequencing technologies.</title>
        <authorList>
            <consortium name="Maize Genome Sequencing Project"/>
            <person name="Ware D."/>
        </authorList>
    </citation>
    <scope>NUCLEOTIDE SEQUENCE</scope>
    <source>
        <tissue evidence="2">Seedling</tissue>
    </source>
</reference>
<gene>
    <name evidence="2" type="ORF">ZEAMMB73_Zm00001d038285</name>
</gene>
<dbReference type="InParanoid" id="A0A1D6M527"/>
<protein>
    <submittedName>
        <fullName evidence="2">Uncharacterized protein</fullName>
    </submittedName>
</protein>
<feature type="region of interest" description="Disordered" evidence="1">
    <location>
        <begin position="55"/>
        <end position="114"/>
    </location>
</feature>
<feature type="compositionally biased region" description="Polar residues" evidence="1">
    <location>
        <begin position="56"/>
        <end position="66"/>
    </location>
</feature>